<dbReference type="EMBL" id="ML179928">
    <property type="protein sequence ID" value="THU80212.1"/>
    <property type="molecule type" value="Genomic_DNA"/>
</dbReference>
<organism evidence="2 3">
    <name type="scientific">Dendrothele bispora (strain CBS 962.96)</name>
    <dbReference type="NCBI Taxonomy" id="1314807"/>
    <lineage>
        <taxon>Eukaryota</taxon>
        <taxon>Fungi</taxon>
        <taxon>Dikarya</taxon>
        <taxon>Basidiomycota</taxon>
        <taxon>Agaricomycotina</taxon>
        <taxon>Agaricomycetes</taxon>
        <taxon>Agaricomycetidae</taxon>
        <taxon>Agaricales</taxon>
        <taxon>Agaricales incertae sedis</taxon>
        <taxon>Dendrothele</taxon>
    </lineage>
</organism>
<keyword evidence="1" id="KW-0812">Transmembrane</keyword>
<dbReference type="AlphaFoldDB" id="A0A4S8KW75"/>
<keyword evidence="1" id="KW-1133">Transmembrane helix</keyword>
<keyword evidence="1" id="KW-0472">Membrane</keyword>
<accession>A0A4S8KW75</accession>
<sequence length="93" mass="11032">MLMPIHPFSDVLLVLHLFIHATQHPLCTRSLFFHLFTGHFGLCLLILTLWSYPHIRSLNDYIIIFPHFRVLRRMRLTAVHSIFVTWSRPLKIG</sequence>
<proteinExistence type="predicted"/>
<evidence type="ECO:0000313" key="3">
    <source>
        <dbReference type="Proteomes" id="UP000297245"/>
    </source>
</evidence>
<feature type="transmembrane region" description="Helical" evidence="1">
    <location>
        <begin position="33"/>
        <end position="52"/>
    </location>
</feature>
<gene>
    <name evidence="2" type="ORF">K435DRAFT_504712</name>
</gene>
<reference evidence="2 3" key="1">
    <citation type="journal article" date="2019" name="Nat. Ecol. Evol.">
        <title>Megaphylogeny resolves global patterns of mushroom evolution.</title>
        <authorList>
            <person name="Varga T."/>
            <person name="Krizsan K."/>
            <person name="Foldi C."/>
            <person name="Dima B."/>
            <person name="Sanchez-Garcia M."/>
            <person name="Sanchez-Ramirez S."/>
            <person name="Szollosi G.J."/>
            <person name="Szarkandi J.G."/>
            <person name="Papp V."/>
            <person name="Albert L."/>
            <person name="Andreopoulos W."/>
            <person name="Angelini C."/>
            <person name="Antonin V."/>
            <person name="Barry K.W."/>
            <person name="Bougher N.L."/>
            <person name="Buchanan P."/>
            <person name="Buyck B."/>
            <person name="Bense V."/>
            <person name="Catcheside P."/>
            <person name="Chovatia M."/>
            <person name="Cooper J."/>
            <person name="Damon W."/>
            <person name="Desjardin D."/>
            <person name="Finy P."/>
            <person name="Geml J."/>
            <person name="Haridas S."/>
            <person name="Hughes K."/>
            <person name="Justo A."/>
            <person name="Karasinski D."/>
            <person name="Kautmanova I."/>
            <person name="Kiss B."/>
            <person name="Kocsube S."/>
            <person name="Kotiranta H."/>
            <person name="LaButti K.M."/>
            <person name="Lechner B.E."/>
            <person name="Liimatainen K."/>
            <person name="Lipzen A."/>
            <person name="Lukacs Z."/>
            <person name="Mihaltcheva S."/>
            <person name="Morgado L.N."/>
            <person name="Niskanen T."/>
            <person name="Noordeloos M.E."/>
            <person name="Ohm R.A."/>
            <person name="Ortiz-Santana B."/>
            <person name="Ovrebo C."/>
            <person name="Racz N."/>
            <person name="Riley R."/>
            <person name="Savchenko A."/>
            <person name="Shiryaev A."/>
            <person name="Soop K."/>
            <person name="Spirin V."/>
            <person name="Szebenyi C."/>
            <person name="Tomsovsky M."/>
            <person name="Tulloss R.E."/>
            <person name="Uehling J."/>
            <person name="Grigoriev I.V."/>
            <person name="Vagvolgyi C."/>
            <person name="Papp T."/>
            <person name="Martin F.M."/>
            <person name="Miettinen O."/>
            <person name="Hibbett D.S."/>
            <person name="Nagy L.G."/>
        </authorList>
    </citation>
    <scope>NUCLEOTIDE SEQUENCE [LARGE SCALE GENOMIC DNA]</scope>
    <source>
        <strain evidence="2 3">CBS 962.96</strain>
    </source>
</reference>
<dbReference type="Proteomes" id="UP000297245">
    <property type="component" value="Unassembled WGS sequence"/>
</dbReference>
<evidence type="ECO:0000256" key="1">
    <source>
        <dbReference type="SAM" id="Phobius"/>
    </source>
</evidence>
<protein>
    <submittedName>
        <fullName evidence="2">Uncharacterized protein</fullName>
    </submittedName>
</protein>
<keyword evidence="3" id="KW-1185">Reference proteome</keyword>
<evidence type="ECO:0000313" key="2">
    <source>
        <dbReference type="EMBL" id="THU80212.1"/>
    </source>
</evidence>
<name>A0A4S8KW75_DENBC</name>